<dbReference type="EMBL" id="FJOG01000012">
    <property type="protein sequence ID" value="CZR58665.1"/>
    <property type="molecule type" value="Genomic_DNA"/>
</dbReference>
<feature type="domain" description="2EXR" evidence="1">
    <location>
        <begin position="14"/>
        <end position="131"/>
    </location>
</feature>
<evidence type="ECO:0000313" key="2">
    <source>
        <dbReference type="EMBL" id="CZR58665.1"/>
    </source>
</evidence>
<dbReference type="AlphaFoldDB" id="A0A1L7X0X0"/>
<sequence>MRLRNRTIGVGGTFYPFKRLPIELRQMIWRLTLEPRVVEVRWTSTRTISNKVHDPLDIELHFIETDHDPNELMSLDPANEIRYYSTSNAKLPINFRVCRDSRHAVDALYPLCFASKSHSAGVRFNLSLDTLFFDEFFDQRVYSTPYNRIYSPSDKRLFGFFENLSPTEKAKLANIAFADEAGDGVLEDDSWSHKYWEELGTWIGKLTGLKSILTVHDIASALEAIADDSDHERPDRADSLDLAARGYRYYGKDRYVKFLDDFPDELVERFQISAEEFPILGGDSDHRGRGDWLIREQSLPGAPEENYHCEAFQSGTYSAANAFGGLCLNIALIRKQKWSISLEKGLGSCASVATYQYKHSDYTWVSLSLES</sequence>
<dbReference type="Pfam" id="PF20150">
    <property type="entry name" value="2EXR"/>
    <property type="match status" value="1"/>
</dbReference>
<dbReference type="Proteomes" id="UP000184330">
    <property type="component" value="Unassembled WGS sequence"/>
</dbReference>
<proteinExistence type="predicted"/>
<keyword evidence="3" id="KW-1185">Reference proteome</keyword>
<organism evidence="2 3">
    <name type="scientific">Phialocephala subalpina</name>
    <dbReference type="NCBI Taxonomy" id="576137"/>
    <lineage>
        <taxon>Eukaryota</taxon>
        <taxon>Fungi</taxon>
        <taxon>Dikarya</taxon>
        <taxon>Ascomycota</taxon>
        <taxon>Pezizomycotina</taxon>
        <taxon>Leotiomycetes</taxon>
        <taxon>Helotiales</taxon>
        <taxon>Mollisiaceae</taxon>
        <taxon>Phialocephala</taxon>
        <taxon>Phialocephala fortinii species complex</taxon>
    </lineage>
</organism>
<accession>A0A1L7X0X0</accession>
<protein>
    <recommendedName>
        <fullName evidence="1">2EXR domain-containing protein</fullName>
    </recommendedName>
</protein>
<dbReference type="InterPro" id="IPR045518">
    <property type="entry name" value="2EXR"/>
</dbReference>
<dbReference type="OrthoDB" id="3473305at2759"/>
<dbReference type="PANTHER" id="PTHR35910">
    <property type="entry name" value="2EXR DOMAIN-CONTAINING PROTEIN"/>
    <property type="match status" value="1"/>
</dbReference>
<reference evidence="2 3" key="1">
    <citation type="submission" date="2016-03" db="EMBL/GenBank/DDBJ databases">
        <authorList>
            <person name="Ploux O."/>
        </authorList>
    </citation>
    <scope>NUCLEOTIDE SEQUENCE [LARGE SCALE GENOMIC DNA]</scope>
    <source>
        <strain evidence="2 3">UAMH 11012</strain>
    </source>
</reference>
<name>A0A1L7X0X0_9HELO</name>
<gene>
    <name evidence="2" type="ORF">PAC_08557</name>
</gene>
<evidence type="ECO:0000313" key="3">
    <source>
        <dbReference type="Proteomes" id="UP000184330"/>
    </source>
</evidence>
<dbReference type="PANTHER" id="PTHR35910:SF6">
    <property type="entry name" value="2EXR DOMAIN-CONTAINING PROTEIN"/>
    <property type="match status" value="1"/>
</dbReference>
<evidence type="ECO:0000259" key="1">
    <source>
        <dbReference type="Pfam" id="PF20150"/>
    </source>
</evidence>